<sequence length="104" mass="12191">VYDNLRKTKTDLADIYGINNLSLIEEVRLKLIITECLKEMEKGKQEYLAGHLHLGSAFSISAEAITRWFDELYGLNIVVEKYPVKDEKLNEYIRRIRARAHHEE</sequence>
<name>A0A554LIC9_9BACT</name>
<organism evidence="1 2">
    <name type="scientific">Candidatus Berkelbacteria bacterium Licking1014_85</name>
    <dbReference type="NCBI Taxonomy" id="2017148"/>
    <lineage>
        <taxon>Bacteria</taxon>
        <taxon>Candidatus Berkelbacteria</taxon>
    </lineage>
</organism>
<reference evidence="1 2" key="1">
    <citation type="submission" date="2017-07" db="EMBL/GenBank/DDBJ databases">
        <title>Mechanisms for carbon and nitrogen cycling indicate functional differentiation within the Candidate Phyla Radiation.</title>
        <authorList>
            <person name="Danczak R.E."/>
            <person name="Johnston M.D."/>
            <person name="Kenah C."/>
            <person name="Slattery M."/>
            <person name="Wrighton K.C."/>
            <person name="Wilkins M.J."/>
        </authorList>
    </citation>
    <scope>NUCLEOTIDE SEQUENCE [LARGE SCALE GENOMIC DNA]</scope>
    <source>
        <strain evidence="1">Licking1014_85</strain>
    </source>
</reference>
<dbReference type="Proteomes" id="UP000315589">
    <property type="component" value="Unassembled WGS sequence"/>
</dbReference>
<protein>
    <submittedName>
        <fullName evidence="1">Uncharacterized protein</fullName>
    </submittedName>
</protein>
<comment type="caution">
    <text evidence="1">The sequence shown here is derived from an EMBL/GenBank/DDBJ whole genome shotgun (WGS) entry which is preliminary data.</text>
</comment>
<feature type="non-terminal residue" evidence="1">
    <location>
        <position position="1"/>
    </location>
</feature>
<dbReference type="AlphaFoldDB" id="A0A554LIC9"/>
<gene>
    <name evidence="1" type="ORF">CEN91_470</name>
</gene>
<evidence type="ECO:0000313" key="2">
    <source>
        <dbReference type="Proteomes" id="UP000315589"/>
    </source>
</evidence>
<accession>A0A554LIC9</accession>
<dbReference type="EMBL" id="VMGI01000065">
    <property type="protein sequence ID" value="TSC92399.1"/>
    <property type="molecule type" value="Genomic_DNA"/>
</dbReference>
<proteinExistence type="predicted"/>
<evidence type="ECO:0000313" key="1">
    <source>
        <dbReference type="EMBL" id="TSC92399.1"/>
    </source>
</evidence>